<dbReference type="HOGENOM" id="CLU_007265_5_3_9"/>
<dbReference type="GO" id="GO:0003924">
    <property type="term" value="F:GTPase activity"/>
    <property type="evidence" value="ECO:0007669"/>
    <property type="project" value="InterPro"/>
</dbReference>
<dbReference type="NCBIfam" id="TIGR00455">
    <property type="entry name" value="apsK"/>
    <property type="match status" value="1"/>
</dbReference>
<evidence type="ECO:0000256" key="8">
    <source>
        <dbReference type="ARBA" id="ARBA00022777"/>
    </source>
</evidence>
<evidence type="ECO:0000313" key="15">
    <source>
        <dbReference type="EMBL" id="AHF08072.1"/>
    </source>
</evidence>
<dbReference type="EMBL" id="CP007032">
    <property type="protein sequence ID" value="AHF08072.1"/>
    <property type="molecule type" value="Genomic_DNA"/>
</dbReference>
<gene>
    <name evidence="13" type="primary">cysC</name>
    <name evidence="15" type="ORF">DESME_14325</name>
</gene>
<comment type="similarity">
    <text evidence="13">Belongs to the APS kinase family.</text>
</comment>
<keyword evidence="11" id="KW-0511">Multifunctional enzyme</keyword>
<dbReference type="NCBIfam" id="TIGR02034">
    <property type="entry name" value="CysN"/>
    <property type="match status" value="1"/>
</dbReference>
<keyword evidence="8 13" id="KW-0418">Kinase</keyword>
<dbReference type="eggNOG" id="COG0529">
    <property type="taxonomic scope" value="Bacteria"/>
</dbReference>
<evidence type="ECO:0000256" key="7">
    <source>
        <dbReference type="ARBA" id="ARBA00022741"/>
    </source>
</evidence>
<dbReference type="KEGG" id="dmt:DESME_14325"/>
<dbReference type="GO" id="GO:0004781">
    <property type="term" value="F:sulfate adenylyltransferase (ATP) activity"/>
    <property type="evidence" value="ECO:0007669"/>
    <property type="project" value="UniProtKB-EC"/>
</dbReference>
<dbReference type="EC" id="2.7.1.25" evidence="13"/>
<dbReference type="GO" id="GO:0004020">
    <property type="term" value="F:adenylylsulfate kinase activity"/>
    <property type="evidence" value="ECO:0007669"/>
    <property type="project" value="UniProtKB-UniRule"/>
</dbReference>
<evidence type="ECO:0000256" key="1">
    <source>
        <dbReference type="ARBA" id="ARBA00001823"/>
    </source>
</evidence>
<dbReference type="SUPFAM" id="SSF50447">
    <property type="entry name" value="Translation proteins"/>
    <property type="match status" value="1"/>
</dbReference>
<dbReference type="SUPFAM" id="SSF52540">
    <property type="entry name" value="P-loop containing nucleoside triphosphate hydrolases"/>
    <property type="match status" value="2"/>
</dbReference>
<evidence type="ECO:0000256" key="5">
    <source>
        <dbReference type="ARBA" id="ARBA00022679"/>
    </source>
</evidence>
<sequence>MNLQDQEMKIVIVGHVDHGKSTIIGRLMADTDSLPQGKLEQVRETCRRNSKPFEYAFLLDALKEEQAQGITIDVARMFFKTKQRNYIILDAPGHVEFLKNMVTGAAQAEAALLVIDAKEGIQINSLRHGNLLSMLGVKQVAILINKMDLVDYEEEIFKQIVDSYRIFLEKIGIEPIYYIPVSGRFGDNIASSSGNMCWYSGPTVLEALDQLKPKKQPIHAALRMPVQDVYKFTGHGDQRRIIAGTIESGILRVGDELIFYPSGREGRVHSIEHFPTTELTEVQAGYATGFTLEEQAYVSRGELVTKKGETSPKVVLSFRANLFWLGKNPMIPGKTYFLKLGTAKRRIKLEGIIRVMDASTLDPNYHPERIEINNAAECILKCDKPIAIDSNYEMSLNSRFVIVDEYEIAGGGIIQEAINERQLYWQKSTVSREDRESLNGHRSGVLWFTGLSGAGKSTLANALEKRLFAEGIRTYILDGDNVRQGLNQDLEFSPEDRAENIRRIAEVAKLFTDAGVLVLTAFISPYHVDRKLAKNIIHGDDFIEIYVRCSIEECEKRDAKGLYAKARRGEISQFTGVSAPYEVPENPDIVVSTEEMNIEQCVEEIMTELKNRKVV</sequence>
<feature type="active site" description="Phosphoserine intermediate" evidence="13">
    <location>
        <position position="524"/>
    </location>
</feature>
<dbReference type="Pfam" id="PF22594">
    <property type="entry name" value="GTP-eEF1A_C"/>
    <property type="match status" value="1"/>
</dbReference>
<evidence type="ECO:0000256" key="6">
    <source>
        <dbReference type="ARBA" id="ARBA00022695"/>
    </source>
</evidence>
<dbReference type="GO" id="GO:0000103">
    <property type="term" value="P:sulfate assimilation"/>
    <property type="evidence" value="ECO:0007669"/>
    <property type="project" value="UniProtKB-UniRule"/>
</dbReference>
<accession>W0EBC9</accession>
<dbReference type="CDD" id="cd02027">
    <property type="entry name" value="APSK"/>
    <property type="match status" value="1"/>
</dbReference>
<dbReference type="Pfam" id="PF00009">
    <property type="entry name" value="GTP_EFTU"/>
    <property type="match status" value="1"/>
</dbReference>
<comment type="function">
    <text evidence="2">APS kinase catalyzes the synthesis of activated sulfate.</text>
</comment>
<evidence type="ECO:0000259" key="14">
    <source>
        <dbReference type="PROSITE" id="PS51722"/>
    </source>
</evidence>
<dbReference type="HAMAP" id="MF_00065">
    <property type="entry name" value="Adenylyl_sulf_kinase"/>
    <property type="match status" value="1"/>
</dbReference>
<keyword evidence="16" id="KW-1185">Reference proteome</keyword>
<keyword evidence="10" id="KW-0342">GTP-binding</keyword>
<dbReference type="RefSeq" id="WP_006718044.1">
    <property type="nucleotide sequence ID" value="NZ_CP007032.1"/>
</dbReference>
<dbReference type="InterPro" id="IPR050100">
    <property type="entry name" value="TRAFAC_GTPase_members"/>
</dbReference>
<comment type="similarity">
    <text evidence="3">In the C-terminal section; belongs to the APS kinase family.</text>
</comment>
<protein>
    <recommendedName>
        <fullName evidence="13">Adenylyl-sulfate kinase</fullName>
        <ecNumber evidence="13">2.7.1.25</ecNumber>
    </recommendedName>
    <alternativeName>
        <fullName evidence="13">APS kinase</fullName>
    </alternativeName>
    <alternativeName>
        <fullName evidence="13">ATP adenosine-5'-phosphosulfate 3'-phosphotransferase</fullName>
    </alternativeName>
    <alternativeName>
        <fullName evidence="13">Adenosine-5'-phosphosulfate kinase</fullName>
    </alternativeName>
</protein>
<dbReference type="InterPro" id="IPR002891">
    <property type="entry name" value="APS"/>
</dbReference>
<reference evidence="15 16" key="1">
    <citation type="submission" date="2013-12" db="EMBL/GenBank/DDBJ databases">
        <authorList>
            <consortium name="DOE Joint Genome Institute"/>
            <person name="Smidt H."/>
            <person name="Huntemann M."/>
            <person name="Han J."/>
            <person name="Chen A."/>
            <person name="Kyrpides N."/>
            <person name="Mavromatis K."/>
            <person name="Markowitz V."/>
            <person name="Palaniappan K."/>
            <person name="Ivanova N."/>
            <person name="Schaumberg A."/>
            <person name="Pati A."/>
            <person name="Liolios K."/>
            <person name="Nordberg H.P."/>
            <person name="Cantor M.N."/>
            <person name="Hua S.X."/>
            <person name="Woyke T."/>
        </authorList>
    </citation>
    <scope>NUCLEOTIDE SEQUENCE [LARGE SCALE GENOMIC DNA]</scope>
    <source>
        <strain evidence="16">DSM 15288</strain>
    </source>
</reference>
<comment type="catalytic activity">
    <reaction evidence="12">
        <text>sulfate + ATP + H(+) = adenosine 5'-phosphosulfate + diphosphate</text>
        <dbReference type="Rhea" id="RHEA:18133"/>
        <dbReference type="ChEBI" id="CHEBI:15378"/>
        <dbReference type="ChEBI" id="CHEBI:16189"/>
        <dbReference type="ChEBI" id="CHEBI:30616"/>
        <dbReference type="ChEBI" id="CHEBI:33019"/>
        <dbReference type="ChEBI" id="CHEBI:58243"/>
        <dbReference type="EC" id="2.7.7.4"/>
    </reaction>
</comment>
<dbReference type="AlphaFoldDB" id="W0EBC9"/>
<dbReference type="PROSITE" id="PS00301">
    <property type="entry name" value="G_TR_1"/>
    <property type="match status" value="1"/>
</dbReference>
<name>W0EBC9_9FIRM</name>
<dbReference type="Gene3D" id="2.40.30.10">
    <property type="entry name" value="Translation factors"/>
    <property type="match status" value="2"/>
</dbReference>
<evidence type="ECO:0000256" key="3">
    <source>
        <dbReference type="ARBA" id="ARBA00005438"/>
    </source>
</evidence>
<evidence type="ECO:0000256" key="10">
    <source>
        <dbReference type="ARBA" id="ARBA00023134"/>
    </source>
</evidence>
<dbReference type="InterPro" id="IPR000795">
    <property type="entry name" value="T_Tr_GTP-bd_dom"/>
</dbReference>
<organism evidence="15 16">
    <name type="scientific">Desulfitobacterium metallireducens DSM 15288</name>
    <dbReference type="NCBI Taxonomy" id="871968"/>
    <lineage>
        <taxon>Bacteria</taxon>
        <taxon>Bacillati</taxon>
        <taxon>Bacillota</taxon>
        <taxon>Clostridia</taxon>
        <taxon>Eubacteriales</taxon>
        <taxon>Desulfitobacteriaceae</taxon>
        <taxon>Desulfitobacterium</taxon>
    </lineage>
</organism>
<dbReference type="Pfam" id="PF01583">
    <property type="entry name" value="APS_kinase"/>
    <property type="match status" value="1"/>
</dbReference>
<feature type="binding site" evidence="13">
    <location>
        <begin position="450"/>
        <end position="457"/>
    </location>
    <ligand>
        <name>ATP</name>
        <dbReference type="ChEBI" id="CHEBI:30616"/>
    </ligand>
</feature>
<dbReference type="Gene3D" id="3.40.50.300">
    <property type="entry name" value="P-loop containing nucleotide triphosphate hydrolases"/>
    <property type="match status" value="2"/>
</dbReference>
<dbReference type="OrthoDB" id="9804504at2"/>
<evidence type="ECO:0000256" key="13">
    <source>
        <dbReference type="HAMAP-Rule" id="MF_00065"/>
    </source>
</evidence>
<dbReference type="InterPro" id="IPR031157">
    <property type="entry name" value="G_TR_CS"/>
</dbReference>
<keyword evidence="9 13" id="KW-0067">ATP-binding</keyword>
<dbReference type="FunFam" id="3.40.50.300:FF:000212">
    <property type="entry name" value="Adenylyl-sulfate kinase"/>
    <property type="match status" value="1"/>
</dbReference>
<dbReference type="GO" id="GO:0005525">
    <property type="term" value="F:GTP binding"/>
    <property type="evidence" value="ECO:0007669"/>
    <property type="project" value="UniProtKB-KW"/>
</dbReference>
<comment type="function">
    <text evidence="13">Catalyzes the synthesis of activated sulfate.</text>
</comment>
<dbReference type="eggNOG" id="COG2895">
    <property type="taxonomic scope" value="Bacteria"/>
</dbReference>
<comment type="catalytic activity">
    <reaction evidence="1 13">
        <text>adenosine 5'-phosphosulfate + ATP = 3'-phosphoadenylyl sulfate + ADP + H(+)</text>
        <dbReference type="Rhea" id="RHEA:24152"/>
        <dbReference type="ChEBI" id="CHEBI:15378"/>
        <dbReference type="ChEBI" id="CHEBI:30616"/>
        <dbReference type="ChEBI" id="CHEBI:58243"/>
        <dbReference type="ChEBI" id="CHEBI:58339"/>
        <dbReference type="ChEBI" id="CHEBI:456216"/>
        <dbReference type="EC" id="2.7.1.25"/>
    </reaction>
</comment>
<evidence type="ECO:0000256" key="12">
    <source>
        <dbReference type="ARBA" id="ARBA00049370"/>
    </source>
</evidence>
<proteinExistence type="inferred from homology"/>
<dbReference type="GO" id="GO:0005524">
    <property type="term" value="F:ATP binding"/>
    <property type="evidence" value="ECO:0007669"/>
    <property type="project" value="UniProtKB-UniRule"/>
</dbReference>
<evidence type="ECO:0000256" key="4">
    <source>
        <dbReference type="ARBA" id="ARBA00007237"/>
    </source>
</evidence>
<dbReference type="NCBIfam" id="NF003013">
    <property type="entry name" value="PRK03846.1"/>
    <property type="match status" value="1"/>
</dbReference>
<dbReference type="InterPro" id="IPR054696">
    <property type="entry name" value="GTP-eEF1A_C"/>
</dbReference>
<dbReference type="PANTHER" id="PTHR23115">
    <property type="entry name" value="TRANSLATION FACTOR"/>
    <property type="match status" value="1"/>
</dbReference>
<dbReference type="PRINTS" id="PR00315">
    <property type="entry name" value="ELONGATNFCT"/>
</dbReference>
<dbReference type="STRING" id="871968.DESME_14325"/>
<comment type="similarity">
    <text evidence="4">In the N-terminal section; belongs to the TRAFAC class translation factor GTPase superfamily. Classic translation factor GTPase family. CysN/NodQ subfamily.</text>
</comment>
<dbReference type="Proteomes" id="UP000010847">
    <property type="component" value="Chromosome"/>
</dbReference>
<keyword evidence="7 13" id="KW-0547">Nucleotide-binding</keyword>
<dbReference type="GO" id="GO:0070814">
    <property type="term" value="P:hydrogen sulfide biosynthetic process"/>
    <property type="evidence" value="ECO:0007669"/>
    <property type="project" value="UniProtKB-UniRule"/>
</dbReference>
<dbReference type="SUPFAM" id="SSF50465">
    <property type="entry name" value="EF-Tu/eEF-1alpha/eIF2-gamma C-terminal domain"/>
    <property type="match status" value="1"/>
</dbReference>
<evidence type="ECO:0000256" key="11">
    <source>
        <dbReference type="ARBA" id="ARBA00023268"/>
    </source>
</evidence>
<dbReference type="InterPro" id="IPR009001">
    <property type="entry name" value="Transl_elong_EF1A/Init_IF2_C"/>
</dbReference>
<dbReference type="InterPro" id="IPR011779">
    <property type="entry name" value="SO4_adenylTrfase_lsu"/>
</dbReference>
<keyword evidence="6" id="KW-0548">Nucleotidyltransferase</keyword>
<dbReference type="PROSITE" id="PS51722">
    <property type="entry name" value="G_TR_2"/>
    <property type="match status" value="1"/>
</dbReference>
<dbReference type="InterPro" id="IPR009000">
    <property type="entry name" value="Transl_B-barrel_sf"/>
</dbReference>
<keyword evidence="5 13" id="KW-0808">Transferase</keyword>
<comment type="pathway">
    <text evidence="13">Sulfur metabolism; hydrogen sulfide biosynthesis; sulfite from sulfate: step 2/3.</text>
</comment>
<evidence type="ECO:0000256" key="9">
    <source>
        <dbReference type="ARBA" id="ARBA00022840"/>
    </source>
</evidence>
<dbReference type="InterPro" id="IPR059117">
    <property type="entry name" value="APS_kinase_dom"/>
</dbReference>
<evidence type="ECO:0000256" key="2">
    <source>
        <dbReference type="ARBA" id="ARBA00002357"/>
    </source>
</evidence>
<dbReference type="UniPathway" id="UPA00140">
    <property type="reaction ID" value="UER00205"/>
</dbReference>
<evidence type="ECO:0000313" key="16">
    <source>
        <dbReference type="Proteomes" id="UP000010847"/>
    </source>
</evidence>
<keyword evidence="13" id="KW-0597">Phosphoprotein</keyword>
<feature type="domain" description="Tr-type G" evidence="14">
    <location>
        <begin position="5"/>
        <end position="218"/>
    </location>
</feature>
<dbReference type="InterPro" id="IPR027417">
    <property type="entry name" value="P-loop_NTPase"/>
</dbReference>